<evidence type="ECO:0000313" key="3">
    <source>
        <dbReference type="EMBL" id="GLC56317.1"/>
    </source>
</evidence>
<evidence type="ECO:0000256" key="2">
    <source>
        <dbReference type="SAM" id="Phobius"/>
    </source>
</evidence>
<feature type="transmembrane region" description="Helical" evidence="2">
    <location>
        <begin position="12"/>
        <end position="30"/>
    </location>
</feature>
<keyword evidence="2" id="KW-0812">Transmembrane</keyword>
<accession>A0A9W6BRC2</accession>
<keyword evidence="4" id="KW-1185">Reference proteome</keyword>
<sequence length="162" mass="16457">MTDHEEQIKESAVLLVLAQAAPVIIMITAIHDTLDFPDLAAGLPNLRPGYNFNSGDDSDEAGSTDGVGDSVGAGPGDDASNGASGIGAGIDADIGNGAGIHAAQPAYIDADNGNGASRHRSRPAAVRALVPWPPLVNKVLVVQVVFADVENPIFIVALLATV</sequence>
<evidence type="ECO:0000313" key="4">
    <source>
        <dbReference type="Proteomes" id="UP001165080"/>
    </source>
</evidence>
<organism evidence="3 4">
    <name type="scientific">Pleodorina starrii</name>
    <dbReference type="NCBI Taxonomy" id="330485"/>
    <lineage>
        <taxon>Eukaryota</taxon>
        <taxon>Viridiplantae</taxon>
        <taxon>Chlorophyta</taxon>
        <taxon>core chlorophytes</taxon>
        <taxon>Chlorophyceae</taxon>
        <taxon>CS clade</taxon>
        <taxon>Chlamydomonadales</taxon>
        <taxon>Volvocaceae</taxon>
        <taxon>Pleodorina</taxon>
    </lineage>
</organism>
<dbReference type="EMBL" id="BRXU01000015">
    <property type="protein sequence ID" value="GLC56317.1"/>
    <property type="molecule type" value="Genomic_DNA"/>
</dbReference>
<gene>
    <name evidence="3" type="primary">PLESTB001650</name>
    <name evidence="3" type="ORF">PLESTB_001091900</name>
</gene>
<reference evidence="3 4" key="1">
    <citation type="journal article" date="2023" name="Commun. Biol.">
        <title>Reorganization of the ancestral sex-determining regions during the evolution of trioecy in Pleodorina starrii.</title>
        <authorList>
            <person name="Takahashi K."/>
            <person name="Suzuki S."/>
            <person name="Kawai-Toyooka H."/>
            <person name="Yamamoto K."/>
            <person name="Hamaji T."/>
            <person name="Ootsuki R."/>
            <person name="Yamaguchi H."/>
            <person name="Kawachi M."/>
            <person name="Higashiyama T."/>
            <person name="Nozaki H."/>
        </authorList>
    </citation>
    <scope>NUCLEOTIDE SEQUENCE [LARGE SCALE GENOMIC DNA]</scope>
    <source>
        <strain evidence="3 4">NIES-4479</strain>
    </source>
</reference>
<keyword evidence="2" id="KW-0472">Membrane</keyword>
<keyword evidence="2" id="KW-1133">Transmembrane helix</keyword>
<dbReference type="Proteomes" id="UP001165080">
    <property type="component" value="Unassembled WGS sequence"/>
</dbReference>
<protein>
    <submittedName>
        <fullName evidence="3">Uncharacterized protein</fullName>
    </submittedName>
</protein>
<feature type="region of interest" description="Disordered" evidence="1">
    <location>
        <begin position="51"/>
        <end position="84"/>
    </location>
</feature>
<dbReference type="AlphaFoldDB" id="A0A9W6BRC2"/>
<name>A0A9W6BRC2_9CHLO</name>
<proteinExistence type="predicted"/>
<comment type="caution">
    <text evidence="3">The sequence shown here is derived from an EMBL/GenBank/DDBJ whole genome shotgun (WGS) entry which is preliminary data.</text>
</comment>
<evidence type="ECO:0000256" key="1">
    <source>
        <dbReference type="SAM" id="MobiDB-lite"/>
    </source>
</evidence>